<dbReference type="PANTHER" id="PTHR23011">
    <property type="entry name" value="CYCLIC NUCLEOTIDE-BINDING DOMAIN CONTAINING PROTEIN"/>
    <property type="match status" value="1"/>
</dbReference>
<evidence type="ECO:0000259" key="2">
    <source>
        <dbReference type="PROSITE" id="PS50042"/>
    </source>
</evidence>
<dbReference type="SUPFAM" id="SSF51206">
    <property type="entry name" value="cAMP-binding domain-like"/>
    <property type="match status" value="2"/>
</dbReference>
<feature type="region of interest" description="Disordered" evidence="1">
    <location>
        <begin position="231"/>
        <end position="258"/>
    </location>
</feature>
<dbReference type="CDD" id="cd00038">
    <property type="entry name" value="CAP_ED"/>
    <property type="match status" value="1"/>
</dbReference>
<feature type="region of interest" description="Disordered" evidence="1">
    <location>
        <begin position="365"/>
        <end position="423"/>
    </location>
</feature>
<reference evidence="4 5" key="1">
    <citation type="submission" date="2019-03" db="EMBL/GenBank/DDBJ databases">
        <authorList>
            <person name="Gaulin E."/>
            <person name="Dumas B."/>
        </authorList>
    </citation>
    <scope>NUCLEOTIDE SEQUENCE [LARGE SCALE GENOMIC DNA]</scope>
    <source>
        <strain evidence="4">CBS 568.67</strain>
    </source>
</reference>
<dbReference type="AlphaFoldDB" id="A0A485K9Y9"/>
<dbReference type="PROSITE" id="PS50042">
    <property type="entry name" value="CNMP_BINDING_3"/>
    <property type="match status" value="1"/>
</dbReference>
<dbReference type="EMBL" id="VJMH01000531">
    <property type="protein sequence ID" value="KAF0715710.1"/>
    <property type="molecule type" value="Genomic_DNA"/>
</dbReference>
<dbReference type="InterPro" id="IPR018490">
    <property type="entry name" value="cNMP-bd_dom_sf"/>
</dbReference>
<accession>A0A485K9Y9</accession>
<evidence type="ECO:0000313" key="5">
    <source>
        <dbReference type="Proteomes" id="UP000332933"/>
    </source>
</evidence>
<organism evidence="4 5">
    <name type="scientific">Aphanomyces stellatus</name>
    <dbReference type="NCBI Taxonomy" id="120398"/>
    <lineage>
        <taxon>Eukaryota</taxon>
        <taxon>Sar</taxon>
        <taxon>Stramenopiles</taxon>
        <taxon>Oomycota</taxon>
        <taxon>Saprolegniomycetes</taxon>
        <taxon>Saprolegniales</taxon>
        <taxon>Verrucalvaceae</taxon>
        <taxon>Aphanomyces</taxon>
    </lineage>
</organism>
<name>A0A485K9Y9_9STRA</name>
<evidence type="ECO:0000256" key="1">
    <source>
        <dbReference type="SAM" id="MobiDB-lite"/>
    </source>
</evidence>
<dbReference type="InterPro" id="IPR014710">
    <property type="entry name" value="RmlC-like_jellyroll"/>
</dbReference>
<dbReference type="InterPro" id="IPR000595">
    <property type="entry name" value="cNMP-bd_dom"/>
</dbReference>
<sequence length="553" mass="61553">MNKAKGKIKFCAQSLGAKFALRRMYMAGTDLSLQQLEFVVDFLERETVIHRLGWWQRLTHTERLALAKDVKLKYIYKGEDLPILTSDLKQSYVILRGRAEGYIVDRPGQVPVHMRDGSVFGNLTFVNSVHTHTPHVGWVGEPTAPRKCMFQKVVLRGPSDCLVLSSDNMKESASALAHVTTSNCLNLFGLGMLEPYVRYRSYEPGAAIVRQGDAKSKFYIIVKGTAKATFKDDSMETPPPLVSALHHPSEPPPPPKPKKLDVALLGPQSYVGDIASMFDVPEPVTVKCTSSVDVVYFALDDLFDALKSYVSVHKRMQTVAYRTLDFIVERLQLLFGPAWTCHSKTHHDLTTFLVHFELPPVPPLDDDVVAEDNDKAASSTLPPKDTNDDSSTTSPKRQSPRRRLESPKKQTDAAPKVAAPDPMRRFVHVDTRGMAHVEPTKDIILALHSMHSSFRTSFGQQQHPTMMMEPHVDDDDPPLSAPRDLPAVTPPPQGKTKTKPLASDANHLFLFPTMTKQRQYHGRSLPLLQKCHGIETPWLAPSSSSMAASPSSK</sequence>
<evidence type="ECO:0000313" key="4">
    <source>
        <dbReference type="EMBL" id="VFT80407.1"/>
    </source>
</evidence>
<proteinExistence type="predicted"/>
<dbReference type="Proteomes" id="UP000332933">
    <property type="component" value="Unassembled WGS sequence"/>
</dbReference>
<gene>
    <name evidence="4" type="primary">Aste57867_3233</name>
    <name evidence="3" type="ORF">As57867_003223</name>
    <name evidence="4" type="ORF">ASTE57867_3233</name>
</gene>
<dbReference type="Gene3D" id="2.60.120.10">
    <property type="entry name" value="Jelly Rolls"/>
    <property type="match status" value="1"/>
</dbReference>
<protein>
    <submittedName>
        <fullName evidence="4">Aste57867_3233 protein</fullName>
    </submittedName>
</protein>
<feature type="compositionally biased region" description="Basic and acidic residues" evidence="1">
    <location>
        <begin position="402"/>
        <end position="411"/>
    </location>
</feature>
<dbReference type="PANTHER" id="PTHR23011:SF28">
    <property type="entry name" value="CYCLIC NUCLEOTIDE-BINDING DOMAIN CONTAINING PROTEIN"/>
    <property type="match status" value="1"/>
</dbReference>
<reference evidence="3" key="2">
    <citation type="submission" date="2019-06" db="EMBL/GenBank/DDBJ databases">
        <title>Genomics analysis of Aphanomyces spp. identifies a new class of oomycete effector associated with host adaptation.</title>
        <authorList>
            <person name="Gaulin E."/>
        </authorList>
    </citation>
    <scope>NUCLEOTIDE SEQUENCE</scope>
    <source>
        <strain evidence="3">CBS 578.67</strain>
    </source>
</reference>
<dbReference type="EMBL" id="CAADRA010000531">
    <property type="protein sequence ID" value="VFT80407.1"/>
    <property type="molecule type" value="Genomic_DNA"/>
</dbReference>
<feature type="domain" description="Cyclic nucleotide-binding" evidence="2">
    <location>
        <begin position="200"/>
        <end position="294"/>
    </location>
</feature>
<feature type="region of interest" description="Disordered" evidence="1">
    <location>
        <begin position="472"/>
        <end position="503"/>
    </location>
</feature>
<evidence type="ECO:0000313" key="3">
    <source>
        <dbReference type="EMBL" id="KAF0715710.1"/>
    </source>
</evidence>
<keyword evidence="5" id="KW-1185">Reference proteome</keyword>
<dbReference type="OrthoDB" id="98433at2759"/>